<evidence type="ECO:0000313" key="1">
    <source>
        <dbReference type="EMBL" id="GBO42543.1"/>
    </source>
</evidence>
<dbReference type="OrthoDB" id="6752631at2759"/>
<organism evidence="1 2">
    <name type="scientific">Araneus ventricosus</name>
    <name type="common">Orbweaver spider</name>
    <name type="synonym">Epeira ventricosa</name>
    <dbReference type="NCBI Taxonomy" id="182803"/>
    <lineage>
        <taxon>Eukaryota</taxon>
        <taxon>Metazoa</taxon>
        <taxon>Ecdysozoa</taxon>
        <taxon>Arthropoda</taxon>
        <taxon>Chelicerata</taxon>
        <taxon>Arachnida</taxon>
        <taxon>Araneae</taxon>
        <taxon>Araneomorphae</taxon>
        <taxon>Entelegynae</taxon>
        <taxon>Araneoidea</taxon>
        <taxon>Araneidae</taxon>
        <taxon>Araneus</taxon>
    </lineage>
</organism>
<comment type="caution">
    <text evidence="1">The sequence shown here is derived from an EMBL/GenBank/DDBJ whole genome shotgun (WGS) entry which is preliminary data.</text>
</comment>
<dbReference type="EMBL" id="BGPR01068690">
    <property type="protein sequence ID" value="GBO42543.1"/>
    <property type="molecule type" value="Genomic_DNA"/>
</dbReference>
<dbReference type="Proteomes" id="UP000499080">
    <property type="component" value="Unassembled WGS sequence"/>
</dbReference>
<reference evidence="1 2" key="1">
    <citation type="journal article" date="2019" name="Sci. Rep.">
        <title>Orb-weaving spider Araneus ventricosus genome elucidates the spidroin gene catalogue.</title>
        <authorList>
            <person name="Kono N."/>
            <person name="Nakamura H."/>
            <person name="Ohtoshi R."/>
            <person name="Moran D.A.P."/>
            <person name="Shinohara A."/>
            <person name="Yoshida Y."/>
            <person name="Fujiwara M."/>
            <person name="Mori M."/>
            <person name="Tomita M."/>
            <person name="Arakawa K."/>
        </authorList>
    </citation>
    <scope>NUCLEOTIDE SEQUENCE [LARGE SCALE GENOMIC DNA]</scope>
</reference>
<protein>
    <submittedName>
        <fullName evidence="1">Uncharacterized protein</fullName>
    </submittedName>
</protein>
<dbReference type="AlphaFoldDB" id="A0A4Y2WYS5"/>
<sequence length="85" mass="9677">MKLDCVYGVPKSDTVSGLRSAEHEVTGLTPSEMLFGRYDSPEIFPSFGRPSETPSSPEYMENFGVHLERYMCLPESELNWLKENE</sequence>
<proteinExistence type="predicted"/>
<keyword evidence="2" id="KW-1185">Reference proteome</keyword>
<accession>A0A4Y2WYS5</accession>
<gene>
    <name evidence="1" type="ORF">AVEN_244290_1</name>
</gene>
<evidence type="ECO:0000313" key="2">
    <source>
        <dbReference type="Proteomes" id="UP000499080"/>
    </source>
</evidence>
<name>A0A4Y2WYS5_ARAVE</name>